<reference evidence="2 4" key="1">
    <citation type="journal article" date="2015" name="Genome Announc.">
        <title>Draft Genome Sequence of a Heterotrophic Facultative Anaerobic Thermophilic Bacterium, Ardenticatena maritima Strain 110ST.</title>
        <authorList>
            <person name="Kawaichi S."/>
            <person name="Yoshida T."/>
            <person name="Sako Y."/>
            <person name="Nakamura R."/>
        </authorList>
    </citation>
    <scope>NUCLEOTIDE SEQUENCE [LARGE SCALE GENOMIC DNA]</scope>
    <source>
        <strain evidence="2 4">110S</strain>
    </source>
</reference>
<sequence>MDATFRLAISYSAHLLGTILWIGWSFLLVVASTTQDDVFVNRLRRWMPWALLGFAVLGGSGFYQMVVDAHYEDLLAITNAWSRAMLVKHLLYGLELVLLVWLELVFFPEFGLQQRIRDAGRFAPHYETMLRRLRLVAWVNGLLAVSVLVATAYMTALP</sequence>
<evidence type="ECO:0000256" key="1">
    <source>
        <dbReference type="SAM" id="Phobius"/>
    </source>
</evidence>
<keyword evidence="1" id="KW-1133">Transmembrane helix</keyword>
<protein>
    <recommendedName>
        <fullName evidence="6">Copper resistance protein D domain-containing protein</fullName>
    </recommendedName>
</protein>
<proteinExistence type="predicted"/>
<dbReference type="Proteomes" id="UP000050502">
    <property type="component" value="Unassembled WGS sequence"/>
</dbReference>
<reference evidence="3 5" key="2">
    <citation type="submission" date="2015-07" db="EMBL/GenBank/DDBJ databases">
        <title>Whole genome sequence of Ardenticatena maritima DSM 23922.</title>
        <authorList>
            <person name="Hemp J."/>
            <person name="Ward L.M."/>
            <person name="Pace L.A."/>
            <person name="Fischer W.W."/>
        </authorList>
    </citation>
    <scope>NUCLEOTIDE SEQUENCE [LARGE SCALE GENOMIC DNA]</scope>
    <source>
        <strain evidence="3 5">110S</strain>
    </source>
</reference>
<keyword evidence="1" id="KW-0812">Transmembrane</keyword>
<feature type="transmembrane region" description="Helical" evidence="1">
    <location>
        <begin position="12"/>
        <end position="34"/>
    </location>
</feature>
<dbReference type="EMBL" id="BBZA01000074">
    <property type="protein sequence ID" value="GAP62676.1"/>
    <property type="molecule type" value="Genomic_DNA"/>
</dbReference>
<gene>
    <name evidence="2" type="ORF">ARMA_1099</name>
    <name evidence="3" type="ORF">SE16_01840</name>
</gene>
<reference evidence="4" key="3">
    <citation type="submission" date="2015-08" db="EMBL/GenBank/DDBJ databases">
        <title>Draft Genome Sequence of a Heterotrophic Facultative Anaerobic Bacterium Ardenticatena maritima Strain 110S.</title>
        <authorList>
            <person name="Kawaichi S."/>
            <person name="Yoshida T."/>
            <person name="Sako Y."/>
            <person name="Nakamura R."/>
        </authorList>
    </citation>
    <scope>NUCLEOTIDE SEQUENCE [LARGE SCALE GENOMIC DNA]</scope>
    <source>
        <strain evidence="4">110S</strain>
    </source>
</reference>
<keyword evidence="1" id="KW-0472">Membrane</keyword>
<name>A0A0M8K8W3_9CHLR</name>
<comment type="caution">
    <text evidence="2">The sequence shown here is derived from an EMBL/GenBank/DDBJ whole genome shotgun (WGS) entry which is preliminary data.</text>
</comment>
<evidence type="ECO:0000313" key="2">
    <source>
        <dbReference type="EMBL" id="GAP62676.1"/>
    </source>
</evidence>
<evidence type="ECO:0000313" key="5">
    <source>
        <dbReference type="Proteomes" id="UP000050502"/>
    </source>
</evidence>
<accession>A0A0M8K8W3</accession>
<dbReference type="AlphaFoldDB" id="A0A0M8K8W3"/>
<dbReference type="OrthoDB" id="163918at2"/>
<evidence type="ECO:0008006" key="6">
    <source>
        <dbReference type="Google" id="ProtNLM"/>
    </source>
</evidence>
<organism evidence="2 4">
    <name type="scientific">Ardenticatena maritima</name>
    <dbReference type="NCBI Taxonomy" id="872965"/>
    <lineage>
        <taxon>Bacteria</taxon>
        <taxon>Bacillati</taxon>
        <taxon>Chloroflexota</taxon>
        <taxon>Ardenticatenia</taxon>
        <taxon>Ardenticatenales</taxon>
        <taxon>Ardenticatenaceae</taxon>
        <taxon>Ardenticatena</taxon>
    </lineage>
</organism>
<dbReference type="RefSeq" id="WP_054492577.1">
    <property type="nucleotide sequence ID" value="NZ_BBZA01000074.1"/>
</dbReference>
<dbReference type="InParanoid" id="A0A0M8K8W3"/>
<evidence type="ECO:0000313" key="4">
    <source>
        <dbReference type="Proteomes" id="UP000037784"/>
    </source>
</evidence>
<keyword evidence="4" id="KW-1185">Reference proteome</keyword>
<dbReference type="Proteomes" id="UP000037784">
    <property type="component" value="Unassembled WGS sequence"/>
</dbReference>
<feature type="transmembrane region" description="Helical" evidence="1">
    <location>
        <begin position="135"/>
        <end position="156"/>
    </location>
</feature>
<feature type="transmembrane region" description="Helical" evidence="1">
    <location>
        <begin position="46"/>
        <end position="66"/>
    </location>
</feature>
<evidence type="ECO:0000313" key="3">
    <source>
        <dbReference type="EMBL" id="KPL89252.1"/>
    </source>
</evidence>
<feature type="transmembrane region" description="Helical" evidence="1">
    <location>
        <begin position="86"/>
        <end position="107"/>
    </location>
</feature>
<dbReference type="EMBL" id="LGKN01000003">
    <property type="protein sequence ID" value="KPL89252.1"/>
    <property type="molecule type" value="Genomic_DNA"/>
</dbReference>